<dbReference type="EMBL" id="CP026604">
    <property type="protein sequence ID" value="AWB65479.1"/>
    <property type="molecule type" value="Genomic_DNA"/>
</dbReference>
<dbReference type="SUPFAM" id="SSF49899">
    <property type="entry name" value="Concanavalin A-like lectins/glucanases"/>
    <property type="match status" value="1"/>
</dbReference>
<dbReference type="Proteomes" id="UP000244441">
    <property type="component" value="Chromosome"/>
</dbReference>
<evidence type="ECO:0000313" key="2">
    <source>
        <dbReference type="EMBL" id="AWB65479.1"/>
    </source>
</evidence>
<dbReference type="AlphaFoldDB" id="A0A2S0VMT3"/>
<protein>
    <submittedName>
        <fullName evidence="2">Pentaxin domain-containing protein</fullName>
    </submittedName>
</protein>
<evidence type="ECO:0000313" key="3">
    <source>
        <dbReference type="Proteomes" id="UP000244441"/>
    </source>
</evidence>
<dbReference type="Gene3D" id="2.60.120.200">
    <property type="match status" value="1"/>
</dbReference>
<dbReference type="Pfam" id="PF13385">
    <property type="entry name" value="Laminin_G_3"/>
    <property type="match status" value="1"/>
</dbReference>
<proteinExistence type="predicted"/>
<dbReference type="InterPro" id="IPR013320">
    <property type="entry name" value="ConA-like_dom_sf"/>
</dbReference>
<sequence>MKRSDQYPEVRDIADAVCSGIATPEQLTELEQLLHEDFEAQRFYYDYVSVHSQLKSPADRNMEFIYRRMTEEFVIRPNGGGGSPIDGSGNNGSGNNTIAYDAQPPQRFHVSRNVLFIFLFIVIGLLASITWLFYKKDSQPFIAQVIEGNVKIAGRGHIQGNSLLAGDYNIEQDSVIKLDNGDELHLASNSLIKLFNDNEVRIKRGKLTVKSQPGQNTIVHSRVFIALPNGSDVSIDLTQPMPVVTSGENTLITVKRWRPTHYWSFDSLSETVLDAAGNAHGKAMQGATPVKGIVGSGAFKFDNTRDARIDVGSGGGTAPGTGSFAVTDGVTIEALVRPEYSGKLGEIDEIFRKDHGDKELRILLSFQHDSGKPFLMPEGEYRQSLSFGLFILGQGYHELKLPLDGQNGRPTLDELKAGDFQHIVATYNVKTGLKAIYINGEMLASHQYPPGSIMLSGGPGTAAIGNNPAEERWHKEAFSGVIDEVAFYDFALTPFVLKQHLQNIKQGNNYYGLPTNTKYLPTSIKYQLPANQSFHIEFPTGQPILIGSSSIN</sequence>
<dbReference type="KEGG" id="cate:C2869_03090"/>
<reference evidence="2 3" key="1">
    <citation type="submission" date="2018-01" db="EMBL/GenBank/DDBJ databases">
        <title>Genome sequence of a Cantenovulum-like bacteria.</title>
        <authorList>
            <person name="Tan W.R."/>
            <person name="Lau N.-S."/>
            <person name="Go F."/>
            <person name="Amirul A.-A.A."/>
        </authorList>
    </citation>
    <scope>NUCLEOTIDE SEQUENCE [LARGE SCALE GENOMIC DNA]</scope>
    <source>
        <strain evidence="2 3">CCB-QB4</strain>
    </source>
</reference>
<accession>A0A2S0VMT3</accession>
<keyword evidence="3" id="KW-1185">Reference proteome</keyword>
<name>A0A2S0VMT3_9ALTE</name>
<evidence type="ECO:0000256" key="1">
    <source>
        <dbReference type="SAM" id="Phobius"/>
    </source>
</evidence>
<gene>
    <name evidence="2" type="ORF">C2869_03090</name>
</gene>
<feature type="transmembrane region" description="Helical" evidence="1">
    <location>
        <begin position="114"/>
        <end position="134"/>
    </location>
</feature>
<keyword evidence="1" id="KW-0472">Membrane</keyword>
<keyword evidence="1" id="KW-1133">Transmembrane helix</keyword>
<organism evidence="2 3">
    <name type="scientific">Saccharobesus litoralis</name>
    <dbReference type="NCBI Taxonomy" id="2172099"/>
    <lineage>
        <taxon>Bacteria</taxon>
        <taxon>Pseudomonadati</taxon>
        <taxon>Pseudomonadota</taxon>
        <taxon>Gammaproteobacteria</taxon>
        <taxon>Alteromonadales</taxon>
        <taxon>Alteromonadaceae</taxon>
        <taxon>Saccharobesus</taxon>
    </lineage>
</organism>
<dbReference type="RefSeq" id="WP_108601555.1">
    <property type="nucleotide sequence ID" value="NZ_CP026604.1"/>
</dbReference>
<keyword evidence="1" id="KW-0812">Transmembrane</keyword>
<dbReference type="OrthoDB" id="261210at2"/>